<protein>
    <recommendedName>
        <fullName evidence="3">P-type ATPase C-terminal domain-containing protein</fullName>
    </recommendedName>
</protein>
<name>A0ABY7CH63_9BASI</name>
<dbReference type="GeneID" id="77809742"/>
<dbReference type="Proteomes" id="UP001164743">
    <property type="component" value="Chromosome 5A"/>
</dbReference>
<dbReference type="PANTHER" id="PTHR24092:SF153">
    <property type="entry name" value="PHOSPHOLIPID-TRANSPORTING ATPASE"/>
    <property type="match status" value="1"/>
</dbReference>
<sequence length="158" mass="18148">MPIFNGIATRITESYYYKQNLYWSLRSNLPEDNSQIIGLIGLANTLLTYQNIVPIFIELVRTLQAYFFWANDDLALDGRQTLARSWNLSKNLAQIKYIFSNKTGTLTQNLMQFRKCTISDTVYQGSRSQPIAVGEEEELQMGNLDPREVSVFRGFSSK</sequence>
<reference evidence="1" key="1">
    <citation type="submission" date="2022-10" db="EMBL/GenBank/DDBJ databases">
        <title>Puccinia triticina Genome sequencing and assembly.</title>
        <authorList>
            <person name="Li C."/>
        </authorList>
    </citation>
    <scope>NUCLEOTIDE SEQUENCE</scope>
    <source>
        <strain evidence="1">Pt15</strain>
    </source>
</reference>
<gene>
    <name evidence="1" type="ORF">PtA15_5A118</name>
</gene>
<evidence type="ECO:0000313" key="1">
    <source>
        <dbReference type="EMBL" id="WAQ84548.1"/>
    </source>
</evidence>
<dbReference type="EMBL" id="CP110425">
    <property type="protein sequence ID" value="WAQ84548.1"/>
    <property type="molecule type" value="Genomic_DNA"/>
</dbReference>
<accession>A0ABY7CH63</accession>
<evidence type="ECO:0000313" key="2">
    <source>
        <dbReference type="Proteomes" id="UP001164743"/>
    </source>
</evidence>
<dbReference type="RefSeq" id="XP_053020103.1">
    <property type="nucleotide sequence ID" value="XM_053168847.1"/>
</dbReference>
<proteinExistence type="predicted"/>
<dbReference type="PANTHER" id="PTHR24092">
    <property type="entry name" value="PROBABLE PHOSPHOLIPID-TRANSPORTING ATPASE"/>
    <property type="match status" value="1"/>
</dbReference>
<keyword evidence="2" id="KW-1185">Reference proteome</keyword>
<organism evidence="1 2">
    <name type="scientific">Puccinia triticina</name>
    <dbReference type="NCBI Taxonomy" id="208348"/>
    <lineage>
        <taxon>Eukaryota</taxon>
        <taxon>Fungi</taxon>
        <taxon>Dikarya</taxon>
        <taxon>Basidiomycota</taxon>
        <taxon>Pucciniomycotina</taxon>
        <taxon>Pucciniomycetes</taxon>
        <taxon>Pucciniales</taxon>
        <taxon>Pucciniaceae</taxon>
        <taxon>Puccinia</taxon>
    </lineage>
</organism>
<evidence type="ECO:0008006" key="3">
    <source>
        <dbReference type="Google" id="ProtNLM"/>
    </source>
</evidence>